<keyword evidence="7" id="KW-1015">Disulfide bond</keyword>
<dbReference type="GO" id="GO:0098552">
    <property type="term" value="C:side of membrane"/>
    <property type="evidence" value="ECO:0007669"/>
    <property type="project" value="UniProtKB-KW"/>
</dbReference>
<comment type="caution">
    <text evidence="11">The sequence shown here is derived from an EMBL/GenBank/DDBJ whole genome shotgun (WGS) entry which is preliminary data.</text>
</comment>
<evidence type="ECO:0000256" key="4">
    <source>
        <dbReference type="ARBA" id="ARBA00022622"/>
    </source>
</evidence>
<proteinExistence type="predicted"/>
<keyword evidence="4" id="KW-0336">GPI-anchor</keyword>
<dbReference type="AlphaFoldDB" id="A0AAW1C869"/>
<evidence type="ECO:0000256" key="10">
    <source>
        <dbReference type="SAM" id="SignalP"/>
    </source>
</evidence>
<evidence type="ECO:0000313" key="12">
    <source>
        <dbReference type="Proteomes" id="UP001474421"/>
    </source>
</evidence>
<evidence type="ECO:0000256" key="1">
    <source>
        <dbReference type="ARBA" id="ARBA00004589"/>
    </source>
</evidence>
<organism evidence="11 12">
    <name type="scientific">Crotalus adamanteus</name>
    <name type="common">Eastern diamondback rattlesnake</name>
    <dbReference type="NCBI Taxonomy" id="8729"/>
    <lineage>
        <taxon>Eukaryota</taxon>
        <taxon>Metazoa</taxon>
        <taxon>Chordata</taxon>
        <taxon>Craniata</taxon>
        <taxon>Vertebrata</taxon>
        <taxon>Euteleostomi</taxon>
        <taxon>Lepidosauria</taxon>
        <taxon>Squamata</taxon>
        <taxon>Bifurcata</taxon>
        <taxon>Unidentata</taxon>
        <taxon>Episquamata</taxon>
        <taxon>Toxicofera</taxon>
        <taxon>Serpentes</taxon>
        <taxon>Colubroidea</taxon>
        <taxon>Viperidae</taxon>
        <taxon>Crotalinae</taxon>
        <taxon>Crotalus</taxon>
    </lineage>
</organism>
<dbReference type="Gene3D" id="2.10.60.10">
    <property type="entry name" value="CD59"/>
    <property type="match status" value="1"/>
</dbReference>
<accession>A0AAW1C869</accession>
<evidence type="ECO:0000313" key="11">
    <source>
        <dbReference type="EMBL" id="KAK9409908.1"/>
    </source>
</evidence>
<dbReference type="Proteomes" id="UP001474421">
    <property type="component" value="Unassembled WGS sequence"/>
</dbReference>
<keyword evidence="8" id="KW-0325">Glycoprotein</keyword>
<dbReference type="GO" id="GO:0005576">
    <property type="term" value="C:extracellular region"/>
    <property type="evidence" value="ECO:0007669"/>
    <property type="project" value="UniProtKB-SubCell"/>
</dbReference>
<feature type="signal peptide" evidence="10">
    <location>
        <begin position="1"/>
        <end position="24"/>
    </location>
</feature>
<evidence type="ECO:0000256" key="7">
    <source>
        <dbReference type="ARBA" id="ARBA00023157"/>
    </source>
</evidence>
<dbReference type="Pfam" id="PF25152">
    <property type="entry name" value="CD59"/>
    <property type="match status" value="1"/>
</dbReference>
<keyword evidence="9" id="KW-0449">Lipoprotein</keyword>
<keyword evidence="6" id="KW-0472">Membrane</keyword>
<protein>
    <submittedName>
        <fullName evidence="11">CD59 glycoprotein-like</fullName>
    </submittedName>
</protein>
<keyword evidence="12" id="KW-1185">Reference proteome</keyword>
<name>A0AAW1C869_CROAD</name>
<sequence>MKSLLLTAVIAAFVLALFLPSGSALKCYNCKSAMCNKTMTCTADQDTCIILHSGSGIISSCWKHSTCNNKLFLMPQLKLLQYAKPF</sequence>
<gene>
    <name evidence="11" type="ORF">NXF25_001083</name>
</gene>
<dbReference type="InterPro" id="IPR056949">
    <property type="entry name" value="CD59"/>
</dbReference>
<evidence type="ECO:0000256" key="8">
    <source>
        <dbReference type="ARBA" id="ARBA00023180"/>
    </source>
</evidence>
<dbReference type="SUPFAM" id="SSF57302">
    <property type="entry name" value="Snake toxin-like"/>
    <property type="match status" value="1"/>
</dbReference>
<evidence type="ECO:0000256" key="9">
    <source>
        <dbReference type="ARBA" id="ARBA00023288"/>
    </source>
</evidence>
<evidence type="ECO:0000256" key="2">
    <source>
        <dbReference type="ARBA" id="ARBA00004613"/>
    </source>
</evidence>
<dbReference type="EMBL" id="JAOTOJ010000001">
    <property type="protein sequence ID" value="KAK9409908.1"/>
    <property type="molecule type" value="Genomic_DNA"/>
</dbReference>
<evidence type="ECO:0000256" key="5">
    <source>
        <dbReference type="ARBA" id="ARBA00022729"/>
    </source>
</evidence>
<dbReference type="InterPro" id="IPR045860">
    <property type="entry name" value="Snake_toxin-like_sf"/>
</dbReference>
<evidence type="ECO:0000256" key="6">
    <source>
        <dbReference type="ARBA" id="ARBA00023136"/>
    </source>
</evidence>
<reference evidence="11 12" key="1">
    <citation type="journal article" date="2024" name="Proc. Natl. Acad. Sci. U.S.A.">
        <title>The genetic regulatory architecture and epigenomic basis for age-related changes in rattlesnake venom.</title>
        <authorList>
            <person name="Hogan M.P."/>
            <person name="Holding M.L."/>
            <person name="Nystrom G.S."/>
            <person name="Colston T.J."/>
            <person name="Bartlett D.A."/>
            <person name="Mason A.J."/>
            <person name="Ellsworth S.A."/>
            <person name="Rautsaw R.M."/>
            <person name="Lawrence K.C."/>
            <person name="Strickland J.L."/>
            <person name="He B."/>
            <person name="Fraser P."/>
            <person name="Margres M.J."/>
            <person name="Gilbert D.M."/>
            <person name="Gibbs H.L."/>
            <person name="Parkinson C.L."/>
            <person name="Rokyta D.R."/>
        </authorList>
    </citation>
    <scope>NUCLEOTIDE SEQUENCE [LARGE SCALE GENOMIC DNA]</scope>
    <source>
        <strain evidence="11">DRR0105</strain>
    </source>
</reference>
<keyword evidence="5 10" id="KW-0732">Signal</keyword>
<evidence type="ECO:0000256" key="3">
    <source>
        <dbReference type="ARBA" id="ARBA00022525"/>
    </source>
</evidence>
<comment type="subcellular location">
    <subcellularLocation>
        <location evidence="1">Membrane</location>
        <topology evidence="1">Lipid-anchor</topology>
        <topology evidence="1">GPI-anchor</topology>
    </subcellularLocation>
    <subcellularLocation>
        <location evidence="2">Secreted</location>
    </subcellularLocation>
</comment>
<feature type="chain" id="PRO_5043799749" evidence="10">
    <location>
        <begin position="25"/>
        <end position="86"/>
    </location>
</feature>
<keyword evidence="3" id="KW-0964">Secreted</keyword>